<reference evidence="3 4" key="1">
    <citation type="journal article" date="2012" name="BMC Genomics">
        <title>Comparative genomics of the white-rot fungi, Phanerochaete carnosa and P. chrysosporium, to elucidate the genetic basis of the distinct wood types they colonize.</title>
        <authorList>
            <person name="Suzuki H."/>
            <person name="MacDonald J."/>
            <person name="Syed K."/>
            <person name="Salamov A."/>
            <person name="Hori C."/>
            <person name="Aerts A."/>
            <person name="Henrissat B."/>
            <person name="Wiebenga A."/>
            <person name="vanKuyk P.A."/>
            <person name="Barry K."/>
            <person name="Lindquist E."/>
            <person name="LaButti K."/>
            <person name="Lapidus A."/>
            <person name="Lucas S."/>
            <person name="Coutinho P."/>
            <person name="Gong Y."/>
            <person name="Samejima M."/>
            <person name="Mahadevan R."/>
            <person name="Abou-Zaid M."/>
            <person name="de Vries R.P."/>
            <person name="Igarashi K."/>
            <person name="Yadav J.S."/>
            <person name="Grigoriev I.V."/>
            <person name="Master E.R."/>
        </authorList>
    </citation>
    <scope>NUCLEOTIDE SEQUENCE [LARGE SCALE GENOMIC DNA]</scope>
    <source>
        <strain evidence="3 4">HHB-10118-sp</strain>
    </source>
</reference>
<protein>
    <recommendedName>
        <fullName evidence="2">DUF6533 domain-containing protein</fullName>
    </recommendedName>
</protein>
<feature type="transmembrane region" description="Helical" evidence="1">
    <location>
        <begin position="150"/>
        <end position="173"/>
    </location>
</feature>
<evidence type="ECO:0000259" key="2">
    <source>
        <dbReference type="Pfam" id="PF20151"/>
    </source>
</evidence>
<dbReference type="GeneID" id="18912521"/>
<keyword evidence="1" id="KW-0472">Membrane</keyword>
<dbReference type="EMBL" id="JH930470">
    <property type="protein sequence ID" value="EKM57686.1"/>
    <property type="molecule type" value="Genomic_DNA"/>
</dbReference>
<feature type="domain" description="DUF6533" evidence="2">
    <location>
        <begin position="48"/>
        <end position="85"/>
    </location>
</feature>
<organism evidence="3 4">
    <name type="scientific">Phanerochaete carnosa (strain HHB-10118-sp)</name>
    <name type="common">White-rot fungus</name>
    <name type="synonym">Peniophora carnosa</name>
    <dbReference type="NCBI Taxonomy" id="650164"/>
    <lineage>
        <taxon>Eukaryota</taxon>
        <taxon>Fungi</taxon>
        <taxon>Dikarya</taxon>
        <taxon>Basidiomycota</taxon>
        <taxon>Agaricomycotina</taxon>
        <taxon>Agaricomycetes</taxon>
        <taxon>Polyporales</taxon>
        <taxon>Phanerochaetaceae</taxon>
        <taxon>Phanerochaete</taxon>
    </lineage>
</organism>
<evidence type="ECO:0000313" key="3">
    <source>
        <dbReference type="EMBL" id="EKM57686.1"/>
    </source>
</evidence>
<feature type="transmembrane region" description="Helical" evidence="1">
    <location>
        <begin position="110"/>
        <end position="129"/>
    </location>
</feature>
<name>K5V4X7_PHACS</name>
<dbReference type="InterPro" id="IPR045340">
    <property type="entry name" value="DUF6533"/>
</dbReference>
<dbReference type="HOGENOM" id="CLU_053360_2_0_1"/>
<dbReference type="OrthoDB" id="2804045at2759"/>
<dbReference type="Pfam" id="PF20151">
    <property type="entry name" value="DUF6533"/>
    <property type="match status" value="1"/>
</dbReference>
<dbReference type="Proteomes" id="UP000008370">
    <property type="component" value="Unassembled WGS sequence"/>
</dbReference>
<keyword evidence="4" id="KW-1185">Reference proteome</keyword>
<accession>K5V4X7</accession>
<proteinExistence type="predicted"/>
<evidence type="ECO:0000313" key="4">
    <source>
        <dbReference type="Proteomes" id="UP000008370"/>
    </source>
</evidence>
<keyword evidence="1" id="KW-1133">Transmembrane helix</keyword>
<feature type="transmembrane region" description="Helical" evidence="1">
    <location>
        <begin position="36"/>
        <end position="57"/>
    </location>
</feature>
<dbReference type="InParanoid" id="K5V4X7"/>
<keyword evidence="1" id="KW-0812">Transmembrane</keyword>
<dbReference type="AlphaFoldDB" id="K5V4X7"/>
<gene>
    <name evidence="3" type="ORF">PHACADRAFT_206566</name>
</gene>
<feature type="transmembrane region" description="Helical" evidence="1">
    <location>
        <begin position="179"/>
        <end position="199"/>
    </location>
</feature>
<evidence type="ECO:0000256" key="1">
    <source>
        <dbReference type="SAM" id="Phobius"/>
    </source>
</evidence>
<sequence>MVHPRPSLPSPVFLVMSAPSDQVIIQAVSQIITKNYASYAVICKFTPLAIYEVVITFADEIRIVWKKPITASAILLGSVRWCMILTASILLVPTTLNFRDTKDLPYRFVWTIRGSLVLADTIVLVSTWVRTFGHWRQARRANATVSLTACLLRDGTIYFIVLLALNIAQLLTVDASADVAPLTPFIAIMPLVLINRFMINLRIADTGHSESSFDSDGDHNLSTPQFRGSTNTSFLGNIGETLQDGWDGSFQADSLSGGDGSYSGESYALRGRAVSTE</sequence>
<dbReference type="KEGG" id="pco:PHACADRAFT_206566"/>
<feature type="transmembrane region" description="Helical" evidence="1">
    <location>
        <begin position="69"/>
        <end position="90"/>
    </location>
</feature>
<dbReference type="RefSeq" id="XP_007393032.1">
    <property type="nucleotide sequence ID" value="XM_007392970.1"/>
</dbReference>